<dbReference type="STRING" id="519441.Smon_0672"/>
<dbReference type="EMBL" id="CP001779">
    <property type="protein sequence ID" value="ACZ01145.1"/>
    <property type="molecule type" value="Genomic_DNA"/>
</dbReference>
<organism evidence="4 5">
    <name type="scientific">Streptobacillus moniliformis (strain ATCC 14647 / DSM 12112 / NCTC 10651 / 9901)</name>
    <dbReference type="NCBI Taxonomy" id="519441"/>
    <lineage>
        <taxon>Bacteria</taxon>
        <taxon>Fusobacteriati</taxon>
        <taxon>Fusobacteriota</taxon>
        <taxon>Fusobacteriia</taxon>
        <taxon>Fusobacteriales</taxon>
        <taxon>Leptotrichiaceae</taxon>
        <taxon>Streptobacillus</taxon>
    </lineage>
</organism>
<dbReference type="OrthoDB" id="9797882at2"/>
<evidence type="ECO:0000313" key="4">
    <source>
        <dbReference type="EMBL" id="ACZ01145.1"/>
    </source>
</evidence>
<dbReference type="RefSeq" id="WP_012858696.1">
    <property type="nucleotide sequence ID" value="NC_013515.1"/>
</dbReference>
<protein>
    <submittedName>
        <fullName evidence="4">Inosine/uridine-preferring nucleoside hydrolase</fullName>
    </submittedName>
</protein>
<dbReference type="KEGG" id="smf:Smon_0672"/>
<sequence>MNKRPIIIDTDPGIDDAVAIALALHSDKLDVKLITTVAGNVNIEKVTKNTLQLLDFYKKSVPVAKGAEKPLFRKPIDASGVHGDSGMGAYTFPESNGKNLLKINAVEAMREVLMNSNEKITLVPIGPLTNIAILLLTYPQVKDRIKEIVLMGGAIGRGNSGVYSEFNIDVDPEAAKIVFNSDIPITMATLDVGLKALIYPEDSAKIKEMHKIGDMFYTLFKTYRGGSFNTGLKMYDSCAIAYLLKPDMFVTEKVFVGIETKGEFTSGATVIDLKNKLGREANATVTVDIDADMFKKWFMNEIYNCR</sequence>
<dbReference type="PANTHER" id="PTHR12304:SF15">
    <property type="entry name" value="NON-SPECIFIC RIBONUCLEOSIDE HYDROLASE RIHC"/>
    <property type="match status" value="1"/>
</dbReference>
<reference evidence="4 5" key="1">
    <citation type="journal article" date="2009" name="Stand. Genomic Sci.">
        <title>Complete genome sequence of Streptobacillus moniliformis type strain (9901T).</title>
        <authorList>
            <person name="Nolan M."/>
            <person name="Gronow S."/>
            <person name="Lapidus A."/>
            <person name="Ivanova N."/>
            <person name="Copeland A."/>
            <person name="Lucas S."/>
            <person name="Del Rio T.G."/>
            <person name="Chen F."/>
            <person name="Tice H."/>
            <person name="Pitluck S."/>
            <person name="Cheng J.F."/>
            <person name="Sims D."/>
            <person name="Meincke L."/>
            <person name="Bruce D."/>
            <person name="Goodwin L."/>
            <person name="Brettin T."/>
            <person name="Han C."/>
            <person name="Detter J.C."/>
            <person name="Ovchinikova G."/>
            <person name="Pati A."/>
            <person name="Mavromatis K."/>
            <person name="Mikhailova N."/>
            <person name="Chen A."/>
            <person name="Palaniappan K."/>
            <person name="Land M."/>
            <person name="Hauser L."/>
            <person name="Chang Y.J."/>
            <person name="Jeffries C.D."/>
            <person name="Rohde M."/>
            <person name="Sproer C."/>
            <person name="Goker M."/>
            <person name="Bristow J."/>
            <person name="Eisen J.A."/>
            <person name="Markowitz V."/>
            <person name="Hugenholtz P."/>
            <person name="Kyrpides N.C."/>
            <person name="Klenk H.P."/>
            <person name="Chain P."/>
        </authorList>
    </citation>
    <scope>NUCLEOTIDE SEQUENCE [LARGE SCALE GENOMIC DNA]</scope>
    <source>
        <strain evidence="5">ATCC 14647 / DSM 12112 / NCTC 10651 / 9901</strain>
    </source>
</reference>
<dbReference type="GO" id="GO:0006152">
    <property type="term" value="P:purine nucleoside catabolic process"/>
    <property type="evidence" value="ECO:0007669"/>
    <property type="project" value="TreeGrafter"/>
</dbReference>
<evidence type="ECO:0000256" key="1">
    <source>
        <dbReference type="ARBA" id="ARBA00022801"/>
    </source>
</evidence>
<keyword evidence="2" id="KW-0326">Glycosidase</keyword>
<keyword evidence="5" id="KW-1185">Reference proteome</keyword>
<dbReference type="PANTHER" id="PTHR12304">
    <property type="entry name" value="INOSINE-URIDINE PREFERRING NUCLEOSIDE HYDROLASE"/>
    <property type="match status" value="1"/>
</dbReference>
<dbReference type="AlphaFoldDB" id="D1AXW9"/>
<dbReference type="eggNOG" id="COG1957">
    <property type="taxonomic scope" value="Bacteria"/>
</dbReference>
<feature type="domain" description="Inosine/uridine-preferring nucleoside hydrolase" evidence="3">
    <location>
        <begin position="6"/>
        <end position="296"/>
    </location>
</feature>
<keyword evidence="1 4" id="KW-0378">Hydrolase</keyword>
<dbReference type="SUPFAM" id="SSF53590">
    <property type="entry name" value="Nucleoside hydrolase"/>
    <property type="match status" value="1"/>
</dbReference>
<dbReference type="GO" id="GO:0008477">
    <property type="term" value="F:purine nucleosidase activity"/>
    <property type="evidence" value="ECO:0007669"/>
    <property type="project" value="TreeGrafter"/>
</dbReference>
<dbReference type="GeneID" id="29672901"/>
<dbReference type="PROSITE" id="PS01247">
    <property type="entry name" value="IUNH"/>
    <property type="match status" value="1"/>
</dbReference>
<dbReference type="InterPro" id="IPR001910">
    <property type="entry name" value="Inosine/uridine_hydrolase_dom"/>
</dbReference>
<proteinExistence type="predicted"/>
<dbReference type="HOGENOM" id="CLU_036838_2_2_0"/>
<dbReference type="Gene3D" id="3.90.245.10">
    <property type="entry name" value="Ribonucleoside hydrolase-like"/>
    <property type="match status" value="1"/>
</dbReference>
<accession>D1AXW9</accession>
<dbReference type="Proteomes" id="UP000002072">
    <property type="component" value="Chromosome"/>
</dbReference>
<dbReference type="GO" id="GO:0005829">
    <property type="term" value="C:cytosol"/>
    <property type="evidence" value="ECO:0007669"/>
    <property type="project" value="TreeGrafter"/>
</dbReference>
<gene>
    <name evidence="4" type="ordered locus">Smon_0672</name>
</gene>
<evidence type="ECO:0000256" key="2">
    <source>
        <dbReference type="ARBA" id="ARBA00023295"/>
    </source>
</evidence>
<evidence type="ECO:0000259" key="3">
    <source>
        <dbReference type="Pfam" id="PF01156"/>
    </source>
</evidence>
<name>D1AXW9_STRM9</name>
<evidence type="ECO:0000313" key="5">
    <source>
        <dbReference type="Proteomes" id="UP000002072"/>
    </source>
</evidence>
<dbReference type="InterPro" id="IPR036452">
    <property type="entry name" value="Ribo_hydro-like"/>
</dbReference>
<dbReference type="InterPro" id="IPR023186">
    <property type="entry name" value="IUNH"/>
</dbReference>
<dbReference type="CDD" id="cd02651">
    <property type="entry name" value="nuc_hydro_IU_UC_XIUA"/>
    <property type="match status" value="1"/>
</dbReference>
<dbReference type="GO" id="GO:0045437">
    <property type="term" value="F:uridine nucleosidase activity"/>
    <property type="evidence" value="ECO:0007669"/>
    <property type="project" value="UniProtKB-ARBA"/>
</dbReference>
<dbReference type="NCBIfam" id="NF008036">
    <property type="entry name" value="PRK10768.1"/>
    <property type="match status" value="1"/>
</dbReference>
<dbReference type="InterPro" id="IPR015910">
    <property type="entry name" value="I/U_nuclsd_hydro_CS"/>
</dbReference>
<dbReference type="Pfam" id="PF01156">
    <property type="entry name" value="IU_nuc_hydro"/>
    <property type="match status" value="1"/>
</dbReference>